<accession>A0A4R6BWD4</accession>
<evidence type="ECO:0000313" key="2">
    <source>
        <dbReference type="EMBL" id="TDM12659.1"/>
    </source>
</evidence>
<evidence type="ECO:0000256" key="1">
    <source>
        <dbReference type="SAM" id="MobiDB-lite"/>
    </source>
</evidence>
<comment type="caution">
    <text evidence="2">The sequence shown here is derived from an EMBL/GenBank/DDBJ whole genome shotgun (WGS) entry which is preliminary data.</text>
</comment>
<dbReference type="OrthoDB" id="2736471at2"/>
<evidence type="ECO:0000313" key="3">
    <source>
        <dbReference type="Proteomes" id="UP000294843"/>
    </source>
</evidence>
<proteinExistence type="predicted"/>
<organism evidence="2 3">
    <name type="scientific">Macrococcus bovicus</name>
    <dbReference type="NCBI Taxonomy" id="69968"/>
    <lineage>
        <taxon>Bacteria</taxon>
        <taxon>Bacillati</taxon>
        <taxon>Bacillota</taxon>
        <taxon>Bacilli</taxon>
        <taxon>Bacillales</taxon>
        <taxon>Staphylococcaceae</taxon>
        <taxon>Macrococcus</taxon>
    </lineage>
</organism>
<dbReference type="InterPro" id="IPR038666">
    <property type="entry name" value="SSP1_head-tail_sf"/>
</dbReference>
<feature type="region of interest" description="Disordered" evidence="1">
    <location>
        <begin position="89"/>
        <end position="108"/>
    </location>
</feature>
<gene>
    <name evidence="2" type="ORF">ERX55_10400</name>
</gene>
<dbReference type="RefSeq" id="WP_133452524.1">
    <property type="nucleotide sequence ID" value="NZ_SCWF01000015.1"/>
</dbReference>
<dbReference type="Proteomes" id="UP000294843">
    <property type="component" value="Unassembled WGS sequence"/>
</dbReference>
<evidence type="ECO:0008006" key="4">
    <source>
        <dbReference type="Google" id="ProtNLM"/>
    </source>
</evidence>
<dbReference type="EMBL" id="SCWF01000015">
    <property type="protein sequence ID" value="TDM12659.1"/>
    <property type="molecule type" value="Genomic_DNA"/>
</dbReference>
<sequence>MFESFYVHNVQIERTTKTTDTTKYPPVTTTNVSLTSLQAFMDTPATSEAVQYHQRNIKLTRFLYYPYGAADIRKTDIILFEGERYEVTGKPENQGGQNQVMRLPLNQL</sequence>
<keyword evidence="3" id="KW-1185">Reference proteome</keyword>
<name>A0A4R6BWD4_9STAP</name>
<feature type="compositionally biased region" description="Polar residues" evidence="1">
    <location>
        <begin position="94"/>
        <end position="108"/>
    </location>
</feature>
<dbReference type="AlphaFoldDB" id="A0A4R6BWD4"/>
<reference evidence="2 3" key="1">
    <citation type="submission" date="2019-01" db="EMBL/GenBank/DDBJ databases">
        <title>Draft genome sequences of the type strains of six Macrococcus species.</title>
        <authorList>
            <person name="Mazhar S."/>
            <person name="Altermann E."/>
            <person name="Hill C."/>
            <person name="Mcauliffe O."/>
        </authorList>
    </citation>
    <scope>NUCLEOTIDE SEQUENCE [LARGE SCALE GENOMIC DNA]</scope>
    <source>
        <strain evidence="2 3">ATCC 51825</strain>
    </source>
</reference>
<protein>
    <recommendedName>
        <fullName evidence="4">Head-tail adaptor protein</fullName>
    </recommendedName>
</protein>
<dbReference type="Gene3D" id="2.40.10.270">
    <property type="entry name" value="Bacteriophage SPP1 head-tail adaptor protein"/>
    <property type="match status" value="1"/>
</dbReference>